<dbReference type="Pfam" id="PF14371">
    <property type="entry name" value="DUF4412"/>
    <property type="match status" value="1"/>
</dbReference>
<sequence length="214" mass="23130">MINIKKATLGLALTTICFAAHAQKNYTEGVITYSVSANGQQTESKTYFKNDSTATKMQQGPATISILSNDKGNYMVVLIDVPVASMKKAAVATPADLEQMKDQEPSFTSTPTTETQTISGYKCKKVKVKDSKSGSTFDAWITNDITAPSNNLTKFFTNMGGYPIKFTTIQRGQPVEVTLKSISDEKVKPGTFAIPADFDRITFEDLKALGGGKG</sequence>
<evidence type="ECO:0000256" key="1">
    <source>
        <dbReference type="SAM" id="SignalP"/>
    </source>
</evidence>
<reference evidence="3 4" key="1">
    <citation type="submission" date="2019-12" db="EMBL/GenBank/DDBJ databases">
        <title>Mucilaginibacter sp. HMF7410 genome sequencing and assembly.</title>
        <authorList>
            <person name="Kang H."/>
            <person name="Cha I."/>
            <person name="Kim H."/>
            <person name="Joh K."/>
        </authorList>
    </citation>
    <scope>NUCLEOTIDE SEQUENCE [LARGE SCALE GENOMIC DNA]</scope>
    <source>
        <strain evidence="3 4">HMF7410</strain>
    </source>
</reference>
<name>A0A7K1SXJ2_9SPHI</name>
<comment type="caution">
    <text evidence="3">The sequence shown here is derived from an EMBL/GenBank/DDBJ whole genome shotgun (WGS) entry which is preliminary data.</text>
</comment>
<evidence type="ECO:0000313" key="3">
    <source>
        <dbReference type="EMBL" id="MVN21957.1"/>
    </source>
</evidence>
<accession>A0A7K1SXJ2</accession>
<feature type="domain" description="DUF4412" evidence="2">
    <location>
        <begin position="28"/>
        <end position="198"/>
    </location>
</feature>
<feature type="signal peptide" evidence="1">
    <location>
        <begin position="1"/>
        <end position="22"/>
    </location>
</feature>
<dbReference type="InterPro" id="IPR025524">
    <property type="entry name" value="DUF4412"/>
</dbReference>
<keyword evidence="1" id="KW-0732">Signal</keyword>
<keyword evidence="4" id="KW-1185">Reference proteome</keyword>
<dbReference type="EMBL" id="WPIK01000008">
    <property type="protein sequence ID" value="MVN21957.1"/>
    <property type="molecule type" value="Genomic_DNA"/>
</dbReference>
<gene>
    <name evidence="3" type="ORF">GO621_10460</name>
</gene>
<dbReference type="RefSeq" id="WP_157566758.1">
    <property type="nucleotide sequence ID" value="NZ_WPIK01000008.1"/>
</dbReference>
<organism evidence="3 4">
    <name type="scientific">Mucilaginibacter arboris</name>
    <dbReference type="NCBI Taxonomy" id="2682090"/>
    <lineage>
        <taxon>Bacteria</taxon>
        <taxon>Pseudomonadati</taxon>
        <taxon>Bacteroidota</taxon>
        <taxon>Sphingobacteriia</taxon>
        <taxon>Sphingobacteriales</taxon>
        <taxon>Sphingobacteriaceae</taxon>
        <taxon>Mucilaginibacter</taxon>
    </lineage>
</organism>
<dbReference type="AlphaFoldDB" id="A0A7K1SXJ2"/>
<feature type="chain" id="PRO_5029803773" evidence="1">
    <location>
        <begin position="23"/>
        <end position="214"/>
    </location>
</feature>
<protein>
    <submittedName>
        <fullName evidence="3">DUF4412 domain-containing protein</fullName>
    </submittedName>
</protein>
<proteinExistence type="predicted"/>
<evidence type="ECO:0000313" key="4">
    <source>
        <dbReference type="Proteomes" id="UP000462014"/>
    </source>
</evidence>
<evidence type="ECO:0000259" key="2">
    <source>
        <dbReference type="Pfam" id="PF14371"/>
    </source>
</evidence>
<dbReference type="Proteomes" id="UP000462014">
    <property type="component" value="Unassembled WGS sequence"/>
</dbReference>